<feature type="domain" description="Roc" evidence="14">
    <location>
        <begin position="216"/>
        <end position="415"/>
    </location>
</feature>
<evidence type="ECO:0000256" key="5">
    <source>
        <dbReference type="ARBA" id="ARBA00022729"/>
    </source>
</evidence>
<dbReference type="Gene3D" id="3.80.10.10">
    <property type="entry name" value="Ribonuclease Inhibitor"/>
    <property type="match status" value="1"/>
</dbReference>
<dbReference type="PROSITE" id="PS50104">
    <property type="entry name" value="TIR"/>
    <property type="match status" value="1"/>
</dbReference>
<evidence type="ECO:0000256" key="1">
    <source>
        <dbReference type="ARBA" id="ARBA00012513"/>
    </source>
</evidence>
<evidence type="ECO:0000259" key="13">
    <source>
        <dbReference type="PROSITE" id="PS50104"/>
    </source>
</evidence>
<evidence type="ECO:0000256" key="10">
    <source>
        <dbReference type="ARBA" id="ARBA00023134"/>
    </source>
</evidence>
<dbReference type="SMART" id="SM00255">
    <property type="entry name" value="TIR"/>
    <property type="match status" value="1"/>
</dbReference>
<dbReference type="SUPFAM" id="SSF52200">
    <property type="entry name" value="Toll/Interleukin receptor TIR domain"/>
    <property type="match status" value="1"/>
</dbReference>
<dbReference type="InterPro" id="IPR032171">
    <property type="entry name" value="COR-A"/>
</dbReference>
<dbReference type="InterPro" id="IPR020859">
    <property type="entry name" value="ROC"/>
</dbReference>
<dbReference type="Proteomes" id="UP001500936">
    <property type="component" value="Unassembled WGS sequence"/>
</dbReference>
<dbReference type="InterPro" id="IPR035897">
    <property type="entry name" value="Toll_tir_struct_dom_sf"/>
</dbReference>
<dbReference type="Pfam" id="PF13676">
    <property type="entry name" value="TIR_2"/>
    <property type="match status" value="1"/>
</dbReference>
<dbReference type="InterPro" id="IPR050328">
    <property type="entry name" value="Dev_Immune_Receptor"/>
</dbReference>
<keyword evidence="5" id="KW-0732">Signal</keyword>
<dbReference type="EMBL" id="BAABHB010000001">
    <property type="protein sequence ID" value="GAA4396299.1"/>
    <property type="molecule type" value="Genomic_DNA"/>
</dbReference>
<evidence type="ECO:0000256" key="9">
    <source>
        <dbReference type="ARBA" id="ARBA00022840"/>
    </source>
</evidence>
<evidence type="ECO:0000259" key="14">
    <source>
        <dbReference type="PROSITE" id="PS51424"/>
    </source>
</evidence>
<comment type="catalytic activity">
    <reaction evidence="11">
        <text>L-threonyl-[protein] + ATP = O-phospho-L-threonyl-[protein] + ADP + H(+)</text>
        <dbReference type="Rhea" id="RHEA:46608"/>
        <dbReference type="Rhea" id="RHEA-COMP:11060"/>
        <dbReference type="Rhea" id="RHEA-COMP:11605"/>
        <dbReference type="ChEBI" id="CHEBI:15378"/>
        <dbReference type="ChEBI" id="CHEBI:30013"/>
        <dbReference type="ChEBI" id="CHEBI:30616"/>
        <dbReference type="ChEBI" id="CHEBI:61977"/>
        <dbReference type="ChEBI" id="CHEBI:456216"/>
        <dbReference type="EC" id="2.7.11.1"/>
    </reaction>
</comment>
<comment type="catalytic activity">
    <reaction evidence="12">
        <text>L-seryl-[protein] + ATP = O-phospho-L-seryl-[protein] + ADP + H(+)</text>
        <dbReference type="Rhea" id="RHEA:17989"/>
        <dbReference type="Rhea" id="RHEA-COMP:9863"/>
        <dbReference type="Rhea" id="RHEA-COMP:11604"/>
        <dbReference type="ChEBI" id="CHEBI:15378"/>
        <dbReference type="ChEBI" id="CHEBI:29999"/>
        <dbReference type="ChEBI" id="CHEBI:30616"/>
        <dbReference type="ChEBI" id="CHEBI:83421"/>
        <dbReference type="ChEBI" id="CHEBI:456216"/>
        <dbReference type="EC" id="2.7.11.1"/>
    </reaction>
</comment>
<proteinExistence type="predicted"/>
<evidence type="ECO:0000256" key="4">
    <source>
        <dbReference type="ARBA" id="ARBA00022679"/>
    </source>
</evidence>
<dbReference type="Pfam" id="PF25497">
    <property type="entry name" value="COR-B"/>
    <property type="match status" value="1"/>
</dbReference>
<dbReference type="PANTHER" id="PTHR24373">
    <property type="entry name" value="SLIT RELATED LEUCINE-RICH REPEAT NEURONAL PROTEIN"/>
    <property type="match status" value="1"/>
</dbReference>
<sequence>MSDLAIRLIKENKQTRSPFLDLGNCGLTTLPDDLFDCTWLETLIVSNSYWDPSERTWIDSQNKGRRNSLTSISSAISSLKNLKELRIGGEYADSWQISDYSFLEPLTQLQSLDLSYNQINDICFLEPLTQLQRLYLRDSQISDIRLLEPLTQLQALYLSYNQISEISEQFVTGLSRLGELYLHGNPIRNIPKEIFDKPYENVLQDVRDYFASLRKGAVRNDEVKLIVLGNTTAGKTSLTQFLQEGSYEPAQNSTHGISLKRWPVSETDPVLRVNIWDFGGQEYYHATHRLFLDDHAVYLVVWEAETNEQAEIETDIYLAGQPYRLMLDHFPYSYWLESIRYYAPDSTVLLVQTKTDKHTPLPVPDVYFKPPYNVLSPAYGLSVKQAIECIENYNKAPWLAYRTFQARLIETLQHDAARYALGAKWVEIRDEVRKLPSANRWMSYSDFENFCRHIDPTIEMAGLLTYLGGAASTILYVNNSPLLADKVFLNPQWVSDTVYAILSYDIQETNKGEFTRTHVEQVLTEKGMAALTDTFLELMKAHRFELIFEKPNTPDTYIAPQYLPANYPDANGLRMLTPKPEESIGFTLHYPRFMPKSVFLRFMVRYGNLAQDVYWKYGLVLDKQGVRIVAECHFTSRRISVTLENKPAARRLARELFDALWQLSDQKPEIEVSVNGTGFVEIGALQDSLGHVPKIKSKQGSWLSVSDFSFLFDKDIPALETPPIVMPEPEKKKPEIFFSYAWGDDRETGESREKIVDALYESLKSNGYKVKRDKMDLGYKGLISEFMDRIGKGDIIVVALSDKYLKSSYCMFDLYEAFRNSRLEKAAFVERIYPIQVERLDFSPKGRTQYREHWKQQKAEWDEYVRNYAEDISAKEKAEHERIKSIAANLGDLFEILNDINALTMQLLSENDFAEIKKAIDERMQSLT</sequence>
<reference evidence="16" key="1">
    <citation type="journal article" date="2019" name="Int. J. Syst. Evol. Microbiol.">
        <title>The Global Catalogue of Microorganisms (GCM) 10K type strain sequencing project: providing services to taxonomists for standard genome sequencing and annotation.</title>
        <authorList>
            <consortium name="The Broad Institute Genomics Platform"/>
            <consortium name="The Broad Institute Genome Sequencing Center for Infectious Disease"/>
            <person name="Wu L."/>
            <person name="Ma J."/>
        </authorList>
    </citation>
    <scope>NUCLEOTIDE SEQUENCE [LARGE SCALE GENOMIC DNA]</scope>
    <source>
        <strain evidence="16">JCM 17925</strain>
    </source>
</reference>
<dbReference type="InterPro" id="IPR001611">
    <property type="entry name" value="Leu-rich_rpt"/>
</dbReference>
<evidence type="ECO:0000256" key="2">
    <source>
        <dbReference type="ARBA" id="ARBA00022527"/>
    </source>
</evidence>
<evidence type="ECO:0000256" key="3">
    <source>
        <dbReference type="ARBA" id="ARBA00022614"/>
    </source>
</evidence>
<dbReference type="Pfam" id="PF13855">
    <property type="entry name" value="LRR_8"/>
    <property type="match status" value="1"/>
</dbReference>
<dbReference type="Pfam" id="PF16095">
    <property type="entry name" value="COR-A"/>
    <property type="match status" value="1"/>
</dbReference>
<keyword evidence="7" id="KW-0547">Nucleotide-binding</keyword>
<name>A0ABP8JVA0_9BACT</name>
<comment type="caution">
    <text evidence="15">The sequence shown here is derived from an EMBL/GenBank/DDBJ whole genome shotgun (WGS) entry which is preliminary data.</text>
</comment>
<dbReference type="InterPro" id="IPR027417">
    <property type="entry name" value="P-loop_NTPase"/>
</dbReference>
<keyword evidence="9" id="KW-0067">ATP-binding</keyword>
<dbReference type="InterPro" id="IPR032675">
    <property type="entry name" value="LRR_dom_sf"/>
</dbReference>
<dbReference type="PANTHER" id="PTHR24373:SF370">
    <property type="entry name" value="FISH-LIPS, ISOFORM E"/>
    <property type="match status" value="1"/>
</dbReference>
<gene>
    <name evidence="15" type="ORF">GCM10023187_04290</name>
</gene>
<dbReference type="SMART" id="SM00365">
    <property type="entry name" value="LRR_SD22"/>
    <property type="match status" value="4"/>
</dbReference>
<dbReference type="Gene3D" id="3.40.50.10140">
    <property type="entry name" value="Toll/interleukin-1 receptor homology (TIR) domain"/>
    <property type="match status" value="1"/>
</dbReference>
<keyword evidence="6" id="KW-0677">Repeat</keyword>
<dbReference type="SMART" id="SM00369">
    <property type="entry name" value="LRR_TYP"/>
    <property type="match status" value="5"/>
</dbReference>
<protein>
    <recommendedName>
        <fullName evidence="1">non-specific serine/threonine protein kinase</fullName>
        <ecNumber evidence="1">2.7.11.1</ecNumber>
    </recommendedName>
</protein>
<dbReference type="Gene3D" id="3.40.50.300">
    <property type="entry name" value="P-loop containing nucleotide triphosphate hydrolases"/>
    <property type="match status" value="1"/>
</dbReference>
<keyword evidence="2" id="KW-0723">Serine/threonine-protein kinase</keyword>
<dbReference type="PROSITE" id="PS51450">
    <property type="entry name" value="LRR"/>
    <property type="match status" value="4"/>
</dbReference>
<keyword evidence="4" id="KW-0808">Transferase</keyword>
<dbReference type="Gene3D" id="1.10.10.2200">
    <property type="match status" value="1"/>
</dbReference>
<dbReference type="InterPro" id="IPR003591">
    <property type="entry name" value="Leu-rich_rpt_typical-subtyp"/>
</dbReference>
<evidence type="ECO:0000256" key="12">
    <source>
        <dbReference type="ARBA" id="ARBA00048679"/>
    </source>
</evidence>
<keyword evidence="16" id="KW-1185">Reference proteome</keyword>
<accession>A0ABP8JVA0</accession>
<dbReference type="Pfam" id="PF08477">
    <property type="entry name" value="Roc"/>
    <property type="match status" value="1"/>
</dbReference>
<keyword evidence="10" id="KW-0342">GTP-binding</keyword>
<dbReference type="InterPro" id="IPR000157">
    <property type="entry name" value="TIR_dom"/>
</dbReference>
<evidence type="ECO:0000256" key="8">
    <source>
        <dbReference type="ARBA" id="ARBA00022777"/>
    </source>
</evidence>
<dbReference type="InterPro" id="IPR057263">
    <property type="entry name" value="COR-B"/>
</dbReference>
<evidence type="ECO:0000256" key="11">
    <source>
        <dbReference type="ARBA" id="ARBA00047899"/>
    </source>
</evidence>
<dbReference type="PROSITE" id="PS51424">
    <property type="entry name" value="ROC"/>
    <property type="match status" value="1"/>
</dbReference>
<dbReference type="PRINTS" id="PR00449">
    <property type="entry name" value="RASTRNSFRMNG"/>
</dbReference>
<dbReference type="SUPFAM" id="SSF52058">
    <property type="entry name" value="L domain-like"/>
    <property type="match status" value="1"/>
</dbReference>
<keyword evidence="3" id="KW-0433">Leucine-rich repeat</keyword>
<dbReference type="SUPFAM" id="SSF52540">
    <property type="entry name" value="P-loop containing nucleoside triphosphate hydrolases"/>
    <property type="match status" value="1"/>
</dbReference>
<dbReference type="RefSeq" id="WP_345263485.1">
    <property type="nucleotide sequence ID" value="NZ_BAABHB010000001.1"/>
</dbReference>
<feature type="domain" description="TIR" evidence="13">
    <location>
        <begin position="732"/>
        <end position="872"/>
    </location>
</feature>
<evidence type="ECO:0000313" key="15">
    <source>
        <dbReference type="EMBL" id="GAA4396299.1"/>
    </source>
</evidence>
<organism evidence="15 16">
    <name type="scientific">Nibrella viscosa</name>
    <dbReference type="NCBI Taxonomy" id="1084524"/>
    <lineage>
        <taxon>Bacteria</taxon>
        <taxon>Pseudomonadati</taxon>
        <taxon>Bacteroidota</taxon>
        <taxon>Cytophagia</taxon>
        <taxon>Cytophagales</taxon>
        <taxon>Spirosomataceae</taxon>
        <taxon>Nibrella</taxon>
    </lineage>
</organism>
<evidence type="ECO:0000256" key="6">
    <source>
        <dbReference type="ARBA" id="ARBA00022737"/>
    </source>
</evidence>
<dbReference type="EC" id="2.7.11.1" evidence="1"/>
<evidence type="ECO:0000256" key="7">
    <source>
        <dbReference type="ARBA" id="ARBA00022741"/>
    </source>
</evidence>
<evidence type="ECO:0000313" key="16">
    <source>
        <dbReference type="Proteomes" id="UP001500936"/>
    </source>
</evidence>
<dbReference type="Gene3D" id="3.30.310.200">
    <property type="match status" value="1"/>
</dbReference>
<keyword evidence="8" id="KW-0418">Kinase</keyword>